<evidence type="ECO:0000313" key="1">
    <source>
        <dbReference type="EMBL" id="MBN8227235.1"/>
    </source>
</evidence>
<protein>
    <submittedName>
        <fullName evidence="1">AAA family ATPase</fullName>
    </submittedName>
</protein>
<evidence type="ECO:0000313" key="2">
    <source>
        <dbReference type="Proteomes" id="UP000664052"/>
    </source>
</evidence>
<dbReference type="PANTHER" id="PTHR41930:SF1">
    <property type="entry name" value="DEPHOSPHO-COA KINASE"/>
    <property type="match status" value="1"/>
</dbReference>
<name>A0ABS3D839_9BACT</name>
<accession>A0ABS3D839</accession>
<dbReference type="Gene3D" id="3.40.50.300">
    <property type="entry name" value="P-loop containing nucleotide triphosphate hydrolases"/>
    <property type="match status" value="1"/>
</dbReference>
<dbReference type="Pfam" id="PF13207">
    <property type="entry name" value="AAA_17"/>
    <property type="match status" value="1"/>
</dbReference>
<dbReference type="SUPFAM" id="SSF52540">
    <property type="entry name" value="P-loop containing nucleoside triphosphate hydrolases"/>
    <property type="match status" value="1"/>
</dbReference>
<dbReference type="PANTHER" id="PTHR41930">
    <property type="entry name" value="UPF0200 PROTEIN MJ1399"/>
    <property type="match status" value="1"/>
</dbReference>
<organism evidence="1 2">
    <name type="scientific">Corallococcus macrosporus</name>
    <dbReference type="NCBI Taxonomy" id="35"/>
    <lineage>
        <taxon>Bacteria</taxon>
        <taxon>Pseudomonadati</taxon>
        <taxon>Myxococcota</taxon>
        <taxon>Myxococcia</taxon>
        <taxon>Myxococcales</taxon>
        <taxon>Cystobacterineae</taxon>
        <taxon>Myxococcaceae</taxon>
        <taxon>Corallococcus</taxon>
    </lineage>
</organism>
<dbReference type="EMBL" id="JAFIMU010000004">
    <property type="protein sequence ID" value="MBN8227235.1"/>
    <property type="molecule type" value="Genomic_DNA"/>
</dbReference>
<proteinExistence type="predicted"/>
<comment type="caution">
    <text evidence="1">The sequence shown here is derived from an EMBL/GenBank/DDBJ whole genome shotgun (WGS) entry which is preliminary data.</text>
</comment>
<dbReference type="InterPro" id="IPR027417">
    <property type="entry name" value="P-loop_NTPase"/>
</dbReference>
<keyword evidence="2" id="KW-1185">Reference proteome</keyword>
<sequence>MENIVIGVSGGIGSGKTEFARRLSQQIGAPFLSFGDLIRDKALKLGIPQTRERLQRLGETTISDIGWERFIEELLAPWNRSAPLVIDGFRHKDAVSQMRSSIAPLQFKLIYLNVERAVRTERLGLVRPLDAENIDRLDQHSTERDVHADLMSLADLLLDGNKEPSLLVEETVHALQNIASPC</sequence>
<reference evidence="1 2" key="1">
    <citation type="submission" date="2021-02" db="EMBL/GenBank/DDBJ databases">
        <title>De Novo genome assembly of isolated myxobacteria.</title>
        <authorList>
            <person name="Stevens D.C."/>
        </authorList>
    </citation>
    <scope>NUCLEOTIDE SEQUENCE [LARGE SCALE GENOMIC DNA]</scope>
    <source>
        <strain evidence="1 2">ATCC 29039</strain>
    </source>
</reference>
<dbReference type="Proteomes" id="UP000664052">
    <property type="component" value="Unassembled WGS sequence"/>
</dbReference>
<gene>
    <name evidence="1" type="ORF">JYK02_06885</name>
</gene>
<dbReference type="RefSeq" id="WP_207049909.1">
    <property type="nucleotide sequence ID" value="NZ_JAFIMU010000004.1"/>
</dbReference>